<accession>A0ABQ9NPW6</accession>
<reference evidence="2" key="1">
    <citation type="submission" date="2022-10" db="EMBL/GenBank/DDBJ databases">
        <title>Culturing micro-colonial fungi from biological soil crusts in the Mojave desert and describing Neophaeococcomyces mojavensis, and introducing the new genera and species Taxawa tesnikishii.</title>
        <authorList>
            <person name="Kurbessoian T."/>
            <person name="Stajich J.E."/>
        </authorList>
    </citation>
    <scope>NUCLEOTIDE SEQUENCE</scope>
    <source>
        <strain evidence="2">TK_1</strain>
    </source>
</reference>
<evidence type="ECO:0000313" key="2">
    <source>
        <dbReference type="EMBL" id="KAJ9661237.1"/>
    </source>
</evidence>
<proteinExistence type="predicted"/>
<evidence type="ECO:0000256" key="1">
    <source>
        <dbReference type="SAM" id="MobiDB-lite"/>
    </source>
</evidence>
<feature type="region of interest" description="Disordered" evidence="1">
    <location>
        <begin position="1"/>
        <end position="36"/>
    </location>
</feature>
<gene>
    <name evidence="2" type="ORF">H2201_006596</name>
</gene>
<feature type="compositionally biased region" description="Polar residues" evidence="1">
    <location>
        <begin position="26"/>
        <end position="36"/>
    </location>
</feature>
<evidence type="ECO:0000313" key="3">
    <source>
        <dbReference type="Proteomes" id="UP001172684"/>
    </source>
</evidence>
<dbReference type="EMBL" id="JAPDRL010000059">
    <property type="protein sequence ID" value="KAJ9661237.1"/>
    <property type="molecule type" value="Genomic_DNA"/>
</dbReference>
<feature type="compositionally biased region" description="Polar residues" evidence="1">
    <location>
        <begin position="133"/>
        <end position="142"/>
    </location>
</feature>
<feature type="compositionally biased region" description="Low complexity" evidence="1">
    <location>
        <begin position="185"/>
        <end position="195"/>
    </location>
</feature>
<feature type="compositionally biased region" description="Polar residues" evidence="1">
    <location>
        <begin position="156"/>
        <end position="172"/>
    </location>
</feature>
<feature type="region of interest" description="Disordered" evidence="1">
    <location>
        <begin position="84"/>
        <end position="241"/>
    </location>
</feature>
<name>A0ABQ9NPW6_9PEZI</name>
<dbReference type="Proteomes" id="UP001172684">
    <property type="component" value="Unassembled WGS sequence"/>
</dbReference>
<sequence length="241" mass="26409">MDDDTTGKQEWRLTGQPESSIDRQWRPSTKRQSTVARNFSAALDEIFDTDNSGLESELKDRQQAVDDQSAELSALAARLRETEDRLKAAAPDESEIPLRKNSQRRTPVKGVFAEAEGAGQAPQAEDTPVKASAGTSLASNIHQPQGQEQEPENESTVRATTGDASASTFPRSQEQEQEQKPAVPDTTDSSSASDTPRSQERKPEQEEGQEQRRGQGQEPFGRPAATRLDTDQITSRMPGAF</sequence>
<organism evidence="2 3">
    <name type="scientific">Coniosporium apollinis</name>
    <dbReference type="NCBI Taxonomy" id="61459"/>
    <lineage>
        <taxon>Eukaryota</taxon>
        <taxon>Fungi</taxon>
        <taxon>Dikarya</taxon>
        <taxon>Ascomycota</taxon>
        <taxon>Pezizomycotina</taxon>
        <taxon>Dothideomycetes</taxon>
        <taxon>Dothideomycetes incertae sedis</taxon>
        <taxon>Coniosporium</taxon>
    </lineage>
</organism>
<feature type="compositionally biased region" description="Basic and acidic residues" evidence="1">
    <location>
        <begin position="1"/>
        <end position="11"/>
    </location>
</feature>
<comment type="caution">
    <text evidence="2">The sequence shown here is derived from an EMBL/GenBank/DDBJ whole genome shotgun (WGS) entry which is preliminary data.</text>
</comment>
<keyword evidence="3" id="KW-1185">Reference proteome</keyword>
<feature type="compositionally biased region" description="Basic and acidic residues" evidence="1">
    <location>
        <begin position="197"/>
        <end position="215"/>
    </location>
</feature>
<feature type="compositionally biased region" description="Low complexity" evidence="1">
    <location>
        <begin position="113"/>
        <end position="125"/>
    </location>
</feature>
<protein>
    <submittedName>
        <fullName evidence="2">Uncharacterized protein</fullName>
    </submittedName>
</protein>